<evidence type="ECO:0000259" key="4">
    <source>
        <dbReference type="PROSITE" id="PS50949"/>
    </source>
</evidence>
<organism evidence="5 6">
    <name type="scientific">Streptomyces thermocarboxydovorans</name>
    <dbReference type="NCBI Taxonomy" id="59298"/>
    <lineage>
        <taxon>Bacteria</taxon>
        <taxon>Bacillati</taxon>
        <taxon>Actinomycetota</taxon>
        <taxon>Actinomycetes</taxon>
        <taxon>Kitasatosporales</taxon>
        <taxon>Streptomycetaceae</taxon>
        <taxon>Streptomyces</taxon>
    </lineage>
</organism>
<keyword evidence="1" id="KW-0805">Transcription regulation</keyword>
<dbReference type="InterPro" id="IPR036390">
    <property type="entry name" value="WH_DNA-bd_sf"/>
</dbReference>
<dbReference type="PANTHER" id="PTHR44846">
    <property type="entry name" value="MANNOSYL-D-GLYCERATE TRANSPORT/METABOLISM SYSTEM REPRESSOR MNGR-RELATED"/>
    <property type="match status" value="1"/>
</dbReference>
<dbReference type="PROSITE" id="PS50949">
    <property type="entry name" value="HTH_GNTR"/>
    <property type="match status" value="1"/>
</dbReference>
<dbReference type="PANTHER" id="PTHR44846:SF17">
    <property type="entry name" value="GNTR-FAMILY TRANSCRIPTIONAL REGULATOR"/>
    <property type="match status" value="1"/>
</dbReference>
<evidence type="ECO:0000313" key="6">
    <source>
        <dbReference type="Proteomes" id="UP001500724"/>
    </source>
</evidence>
<comment type="caution">
    <text evidence="5">The sequence shown here is derived from an EMBL/GenBank/DDBJ whole genome shotgun (WGS) entry which is preliminary data.</text>
</comment>
<accession>A0ABN1HCS1</accession>
<dbReference type="CDD" id="cd07377">
    <property type="entry name" value="WHTH_GntR"/>
    <property type="match status" value="1"/>
</dbReference>
<name>A0ABN1HCS1_9ACTN</name>
<evidence type="ECO:0000313" key="5">
    <source>
        <dbReference type="EMBL" id="GAA0637097.1"/>
    </source>
</evidence>
<reference evidence="5 6" key="1">
    <citation type="journal article" date="2019" name="Int. J. Syst. Evol. Microbiol.">
        <title>The Global Catalogue of Microorganisms (GCM) 10K type strain sequencing project: providing services to taxonomists for standard genome sequencing and annotation.</title>
        <authorList>
            <consortium name="The Broad Institute Genomics Platform"/>
            <consortium name="The Broad Institute Genome Sequencing Center for Infectious Disease"/>
            <person name="Wu L."/>
            <person name="Ma J."/>
        </authorList>
    </citation>
    <scope>NUCLEOTIDE SEQUENCE [LARGE SCALE GENOMIC DNA]</scope>
    <source>
        <strain evidence="5 6">JCM 10367</strain>
    </source>
</reference>
<dbReference type="Proteomes" id="UP001500724">
    <property type="component" value="Unassembled WGS sequence"/>
</dbReference>
<protein>
    <recommendedName>
        <fullName evidence="4">HTH gntR-type domain-containing protein</fullName>
    </recommendedName>
</protein>
<evidence type="ECO:0000256" key="1">
    <source>
        <dbReference type="ARBA" id="ARBA00023015"/>
    </source>
</evidence>
<dbReference type="EMBL" id="BAAAGU010000009">
    <property type="protein sequence ID" value="GAA0637097.1"/>
    <property type="molecule type" value="Genomic_DNA"/>
</dbReference>
<evidence type="ECO:0000256" key="3">
    <source>
        <dbReference type="ARBA" id="ARBA00023163"/>
    </source>
</evidence>
<dbReference type="Pfam" id="PF00392">
    <property type="entry name" value="GntR"/>
    <property type="match status" value="1"/>
</dbReference>
<dbReference type="Gene3D" id="1.10.10.10">
    <property type="entry name" value="Winged helix-like DNA-binding domain superfamily/Winged helix DNA-binding domain"/>
    <property type="match status" value="1"/>
</dbReference>
<keyword evidence="2" id="KW-0238">DNA-binding</keyword>
<dbReference type="InterPro" id="IPR000524">
    <property type="entry name" value="Tscrpt_reg_HTH_GntR"/>
</dbReference>
<feature type="domain" description="HTH gntR-type" evidence="4">
    <location>
        <begin position="18"/>
        <end position="86"/>
    </location>
</feature>
<keyword evidence="6" id="KW-1185">Reference proteome</keyword>
<sequence>MFGWSRLASEIMKWEPDIPRWRQVYAVMSERILDGTYPPGGRLPSAMAVCDEFGISQVTAKRVLKELRQAGLAEMQPGIGTFVTELPQPPGGNS</sequence>
<dbReference type="SUPFAM" id="SSF46785">
    <property type="entry name" value="Winged helix' DNA-binding domain"/>
    <property type="match status" value="1"/>
</dbReference>
<proteinExistence type="predicted"/>
<evidence type="ECO:0000256" key="2">
    <source>
        <dbReference type="ARBA" id="ARBA00023125"/>
    </source>
</evidence>
<keyword evidence="3" id="KW-0804">Transcription</keyword>
<dbReference type="SMART" id="SM00345">
    <property type="entry name" value="HTH_GNTR"/>
    <property type="match status" value="1"/>
</dbReference>
<gene>
    <name evidence="5" type="ORF">GCM10009535_11750</name>
</gene>
<dbReference type="InterPro" id="IPR036388">
    <property type="entry name" value="WH-like_DNA-bd_sf"/>
</dbReference>
<dbReference type="InterPro" id="IPR050679">
    <property type="entry name" value="Bact_HTH_transcr_reg"/>
</dbReference>